<dbReference type="EMBL" id="BART01035152">
    <property type="protein sequence ID" value="GAH11503.1"/>
    <property type="molecule type" value="Genomic_DNA"/>
</dbReference>
<feature type="non-terminal residue" evidence="1">
    <location>
        <position position="1"/>
    </location>
</feature>
<proteinExistence type="predicted"/>
<evidence type="ECO:0000313" key="1">
    <source>
        <dbReference type="EMBL" id="GAH11503.1"/>
    </source>
</evidence>
<accession>X1ESB2</accession>
<sequence>AERFVIEFEDLTKDIHKNLNVIIDITEAILLRIESIDIILDLLKRNNEKLNKSAFIISKNPPLGVEFKYLLEHAESPKRKIVSNLEDAKEWIGIGDIIIKKD</sequence>
<comment type="caution">
    <text evidence="1">The sequence shown here is derived from an EMBL/GenBank/DDBJ whole genome shotgun (WGS) entry which is preliminary data.</text>
</comment>
<organism evidence="1">
    <name type="scientific">marine sediment metagenome</name>
    <dbReference type="NCBI Taxonomy" id="412755"/>
    <lineage>
        <taxon>unclassified sequences</taxon>
        <taxon>metagenomes</taxon>
        <taxon>ecological metagenomes</taxon>
    </lineage>
</organism>
<gene>
    <name evidence="1" type="ORF">S01H4_59823</name>
</gene>
<dbReference type="AlphaFoldDB" id="X1ESB2"/>
<protein>
    <submittedName>
        <fullName evidence="1">Uncharacterized protein</fullName>
    </submittedName>
</protein>
<reference evidence="1" key="1">
    <citation type="journal article" date="2014" name="Front. Microbiol.">
        <title>High frequency of phylogenetically diverse reductive dehalogenase-homologous genes in deep subseafloor sedimentary metagenomes.</title>
        <authorList>
            <person name="Kawai M."/>
            <person name="Futagami T."/>
            <person name="Toyoda A."/>
            <person name="Takaki Y."/>
            <person name="Nishi S."/>
            <person name="Hori S."/>
            <person name="Arai W."/>
            <person name="Tsubouchi T."/>
            <person name="Morono Y."/>
            <person name="Uchiyama I."/>
            <person name="Ito T."/>
            <person name="Fujiyama A."/>
            <person name="Inagaki F."/>
            <person name="Takami H."/>
        </authorList>
    </citation>
    <scope>NUCLEOTIDE SEQUENCE</scope>
    <source>
        <strain evidence="1">Expedition CK06-06</strain>
    </source>
</reference>
<name>X1ESB2_9ZZZZ</name>